<dbReference type="GO" id="GO:0005524">
    <property type="term" value="F:ATP binding"/>
    <property type="evidence" value="ECO:0007669"/>
    <property type="project" value="UniProtKB-KW"/>
</dbReference>
<evidence type="ECO:0000256" key="7">
    <source>
        <dbReference type="ARBA" id="ARBA00022840"/>
    </source>
</evidence>
<keyword evidence="12" id="KW-1185">Reference proteome</keyword>
<evidence type="ECO:0000256" key="9">
    <source>
        <dbReference type="ARBA" id="ARBA00038276"/>
    </source>
</evidence>
<dbReference type="RefSeq" id="WP_207366947.1">
    <property type="nucleotide sequence ID" value="NZ_JAFMYV010000014.1"/>
</dbReference>
<dbReference type="Gene3D" id="3.30.460.10">
    <property type="entry name" value="Beta Polymerase, domain 2"/>
    <property type="match status" value="1"/>
</dbReference>
<dbReference type="EMBL" id="JAFMYV010000014">
    <property type="protein sequence ID" value="MBO0939421.1"/>
    <property type="molecule type" value="Genomic_DNA"/>
</dbReference>
<dbReference type="CDD" id="cd05403">
    <property type="entry name" value="NT_KNTase_like"/>
    <property type="match status" value="1"/>
</dbReference>
<evidence type="ECO:0000256" key="1">
    <source>
        <dbReference type="ARBA" id="ARBA00001946"/>
    </source>
</evidence>
<dbReference type="AlphaFoldDB" id="A0A939GJE7"/>
<evidence type="ECO:0000256" key="8">
    <source>
        <dbReference type="ARBA" id="ARBA00022842"/>
    </source>
</evidence>
<gene>
    <name evidence="11" type="ORF">J2I47_22925</name>
</gene>
<dbReference type="InterPro" id="IPR002934">
    <property type="entry name" value="Polymerase_NTP_transf_dom"/>
</dbReference>
<feature type="domain" description="Polymerase nucleotidyl transferase" evidence="10">
    <location>
        <begin position="16"/>
        <end position="101"/>
    </location>
</feature>
<keyword evidence="8" id="KW-0460">Magnesium</keyword>
<organism evidence="11 12">
    <name type="scientific">Fibrella rubiginis</name>
    <dbReference type="NCBI Taxonomy" id="2817060"/>
    <lineage>
        <taxon>Bacteria</taxon>
        <taxon>Pseudomonadati</taxon>
        <taxon>Bacteroidota</taxon>
        <taxon>Cytophagia</taxon>
        <taxon>Cytophagales</taxon>
        <taxon>Spirosomataceae</taxon>
        <taxon>Fibrella</taxon>
    </lineage>
</organism>
<evidence type="ECO:0000256" key="3">
    <source>
        <dbReference type="ARBA" id="ARBA00022679"/>
    </source>
</evidence>
<accession>A0A939GJE7</accession>
<dbReference type="Pfam" id="PF01909">
    <property type="entry name" value="NTP_transf_2"/>
    <property type="match status" value="1"/>
</dbReference>
<dbReference type="Proteomes" id="UP000664034">
    <property type="component" value="Unassembled WGS sequence"/>
</dbReference>
<keyword evidence="6" id="KW-0547">Nucleotide-binding</keyword>
<evidence type="ECO:0000256" key="4">
    <source>
        <dbReference type="ARBA" id="ARBA00022695"/>
    </source>
</evidence>
<comment type="caution">
    <text evidence="11">The sequence shown here is derived from an EMBL/GenBank/DDBJ whole genome shotgun (WGS) entry which is preliminary data.</text>
</comment>
<keyword evidence="4" id="KW-0548">Nucleotidyltransferase</keyword>
<reference evidence="11" key="1">
    <citation type="submission" date="2021-03" db="EMBL/GenBank/DDBJ databases">
        <title>Fibrella sp. HMF5335 genome sequencing and assembly.</title>
        <authorList>
            <person name="Kang H."/>
            <person name="Kim H."/>
            <person name="Bae S."/>
            <person name="Joh K."/>
        </authorList>
    </citation>
    <scope>NUCLEOTIDE SEQUENCE</scope>
    <source>
        <strain evidence="11">HMF5335</strain>
    </source>
</reference>
<dbReference type="PANTHER" id="PTHR33571">
    <property type="entry name" value="SSL8005 PROTEIN"/>
    <property type="match status" value="1"/>
</dbReference>
<evidence type="ECO:0000256" key="6">
    <source>
        <dbReference type="ARBA" id="ARBA00022741"/>
    </source>
</evidence>
<dbReference type="InterPro" id="IPR052038">
    <property type="entry name" value="Type-VII_TA_antitoxin"/>
</dbReference>
<dbReference type="GO" id="GO:0016779">
    <property type="term" value="F:nucleotidyltransferase activity"/>
    <property type="evidence" value="ECO:0007669"/>
    <property type="project" value="UniProtKB-KW"/>
</dbReference>
<protein>
    <submittedName>
        <fullName evidence="11">Nucleotidyltransferase domain-containing protein</fullName>
    </submittedName>
</protein>
<proteinExistence type="inferred from homology"/>
<sequence>METTAIDSDFILTTLKSLNQRLRDEFAISQIGLYGSFARNEQTPSSDIDLVFSVADSHFLSISERERLQRILRRRLGRKLDLANEKMMNPFVKYAMQKDVIYVQ</sequence>
<evidence type="ECO:0000259" key="10">
    <source>
        <dbReference type="Pfam" id="PF01909"/>
    </source>
</evidence>
<name>A0A939GJE7_9BACT</name>
<dbReference type="InterPro" id="IPR043519">
    <property type="entry name" value="NT_sf"/>
</dbReference>
<keyword evidence="5" id="KW-0479">Metal-binding</keyword>
<evidence type="ECO:0000256" key="5">
    <source>
        <dbReference type="ARBA" id="ARBA00022723"/>
    </source>
</evidence>
<keyword evidence="7" id="KW-0067">ATP-binding</keyword>
<keyword evidence="2" id="KW-1277">Toxin-antitoxin system</keyword>
<dbReference type="SUPFAM" id="SSF81301">
    <property type="entry name" value="Nucleotidyltransferase"/>
    <property type="match status" value="1"/>
</dbReference>
<comment type="cofactor">
    <cofactor evidence="1">
        <name>Mg(2+)</name>
        <dbReference type="ChEBI" id="CHEBI:18420"/>
    </cofactor>
</comment>
<evidence type="ECO:0000313" key="11">
    <source>
        <dbReference type="EMBL" id="MBO0939421.1"/>
    </source>
</evidence>
<dbReference type="GO" id="GO:0046872">
    <property type="term" value="F:metal ion binding"/>
    <property type="evidence" value="ECO:0007669"/>
    <property type="project" value="UniProtKB-KW"/>
</dbReference>
<comment type="similarity">
    <text evidence="9">Belongs to the MntA antitoxin family.</text>
</comment>
<keyword evidence="3" id="KW-0808">Transferase</keyword>
<evidence type="ECO:0000256" key="2">
    <source>
        <dbReference type="ARBA" id="ARBA00022649"/>
    </source>
</evidence>
<dbReference type="PANTHER" id="PTHR33571:SF14">
    <property type="entry name" value="PROTEIN ADENYLYLTRANSFERASE MJ0435-RELATED"/>
    <property type="match status" value="1"/>
</dbReference>
<evidence type="ECO:0000313" key="12">
    <source>
        <dbReference type="Proteomes" id="UP000664034"/>
    </source>
</evidence>